<evidence type="ECO:0000313" key="1">
    <source>
        <dbReference type="EMBL" id="MEI4549170.1"/>
    </source>
</evidence>
<accession>A0ABU8EQC8</accession>
<keyword evidence="2" id="KW-1185">Reference proteome</keyword>
<organism evidence="1 2">
    <name type="scientific">Pseudoalteromonas spongiae</name>
    <dbReference type="NCBI Taxonomy" id="298657"/>
    <lineage>
        <taxon>Bacteria</taxon>
        <taxon>Pseudomonadati</taxon>
        <taxon>Pseudomonadota</taxon>
        <taxon>Gammaproteobacteria</taxon>
        <taxon>Alteromonadales</taxon>
        <taxon>Pseudoalteromonadaceae</taxon>
        <taxon>Pseudoalteromonas</taxon>
    </lineage>
</organism>
<evidence type="ECO:0000313" key="2">
    <source>
        <dbReference type="Proteomes" id="UP001382455"/>
    </source>
</evidence>
<proteinExistence type="predicted"/>
<dbReference type="Proteomes" id="UP001382455">
    <property type="component" value="Unassembled WGS sequence"/>
</dbReference>
<protein>
    <submittedName>
        <fullName evidence="1">Uncharacterized protein</fullName>
    </submittedName>
</protein>
<gene>
    <name evidence="1" type="ORF">WAE96_05590</name>
</gene>
<dbReference type="EMBL" id="JBAWKS010000001">
    <property type="protein sequence ID" value="MEI4549170.1"/>
    <property type="molecule type" value="Genomic_DNA"/>
</dbReference>
<name>A0ABU8EQC8_9GAMM</name>
<reference evidence="1 2" key="1">
    <citation type="submission" date="2023-12" db="EMBL/GenBank/DDBJ databases">
        <title>Friends and Foes: Symbiotic and Algicidal bacterial influence on Karenia brevis blooms.</title>
        <authorList>
            <person name="Fei C."/>
            <person name="Mohamed A.R."/>
            <person name="Booker A."/>
            <person name="Arshad M."/>
            <person name="Klass S."/>
            <person name="Ahn S."/>
            <person name="Gilbert P.M."/>
            <person name="Heil C.A."/>
            <person name="Martinez J.M."/>
            <person name="Amin S.A."/>
        </authorList>
    </citation>
    <scope>NUCLEOTIDE SEQUENCE [LARGE SCALE GENOMIC DNA]</scope>
    <source>
        <strain evidence="1 2">CE15</strain>
    </source>
</reference>
<dbReference type="RefSeq" id="WP_105171589.1">
    <property type="nucleotide sequence ID" value="NZ_JBAWKS010000001.1"/>
</dbReference>
<sequence length="172" mass="19761">MGFVVFLTTVLLIVLLTTFLVIDNNRKKALALEKQQQSERIDVVSSRYSKIVQSYGKSRIVKPKDISGLSQINNNYFVMQRKTDETITHYEQVIGNLTDLLENELLKFESADDKLTLSKQIYAFVEQLPTSGHQFNSDFYWHQLPSLSQQVITPTLASTDEHVEPELHEENV</sequence>
<comment type="caution">
    <text evidence="1">The sequence shown here is derived from an EMBL/GenBank/DDBJ whole genome shotgun (WGS) entry which is preliminary data.</text>
</comment>